<evidence type="ECO:0000313" key="2">
    <source>
        <dbReference type="EMBL" id="ALF55888.1"/>
    </source>
</evidence>
<dbReference type="PATRIC" id="fig|224013.5.peg.6804"/>
<dbReference type="KEGG" id="npz:ACX27_28480"/>
<reference evidence="3" key="1">
    <citation type="submission" date="2015-07" db="EMBL/GenBank/DDBJ databases">
        <title>Genome Of Nitrogen-Fixing Cyanobacterium Nostoc piscinale CENA21 From Solimoes/Amazon River Floodplain Sediments And Comparative Genomics To Uncover Biosynthetic Natural Products Potential.</title>
        <authorList>
            <person name="Leao T.F."/>
            <person name="Leao P.N."/>
            <person name="Guimaraes P.I."/>
            <person name="de Melo A.G.C."/>
            <person name="Ramos R.T.J."/>
            <person name="Silva A."/>
            <person name="Fiore M.F."/>
            <person name="Schneider M.P.C."/>
        </authorList>
    </citation>
    <scope>NUCLEOTIDE SEQUENCE [LARGE SCALE GENOMIC DNA]</scope>
    <source>
        <strain evidence="3">CENA21</strain>
    </source>
</reference>
<dbReference type="Gene3D" id="3.30.2310.20">
    <property type="entry name" value="RelE-like"/>
    <property type="match status" value="1"/>
</dbReference>
<dbReference type="OrthoDB" id="278204at2"/>
<sequence length="98" mass="11747">MDYVLVFRPEVRDELDEAYSWYENQQAGLGDEFLECVDDILNRICQIPESYAVVYNDIRRAILQRFPYAVYYRIVSSRIIVIAIFHGRRNPAIWQKRN</sequence>
<proteinExistence type="predicted"/>
<dbReference type="RefSeq" id="WP_062297494.1">
    <property type="nucleotide sequence ID" value="NZ_CP012036.1"/>
</dbReference>
<keyword evidence="1" id="KW-1277">Toxin-antitoxin system</keyword>
<dbReference type="AlphaFoldDB" id="A0A0M5TIN0"/>
<dbReference type="Proteomes" id="UP000062645">
    <property type="component" value="Chromosome"/>
</dbReference>
<evidence type="ECO:0000313" key="3">
    <source>
        <dbReference type="Proteomes" id="UP000062645"/>
    </source>
</evidence>
<protein>
    <submittedName>
        <fullName evidence="2">Recombinase</fullName>
    </submittedName>
</protein>
<dbReference type="STRING" id="224013.ACX27_28480"/>
<keyword evidence="3" id="KW-1185">Reference proteome</keyword>
<reference evidence="2 3" key="2">
    <citation type="journal article" date="2016" name="Genome Announc.">
        <title>Draft Genome Sequence of the N2-Fixing Cyanobacterium Nostoc piscinale CENA21, Isolated from the Brazilian Amazon Floodplain.</title>
        <authorList>
            <person name="Leao T."/>
            <person name="Guimaraes P.I."/>
            <person name="de Melo A.G."/>
            <person name="Ramos R.T."/>
            <person name="Leao P.N."/>
            <person name="Silva A."/>
            <person name="Fiore M.F."/>
            <person name="Schneider M.P."/>
        </authorList>
    </citation>
    <scope>NUCLEOTIDE SEQUENCE [LARGE SCALE GENOMIC DNA]</scope>
    <source>
        <strain evidence="2 3">CENA21</strain>
    </source>
</reference>
<dbReference type="InterPro" id="IPR035093">
    <property type="entry name" value="RelE/ParE_toxin_dom_sf"/>
</dbReference>
<organism evidence="2 3">
    <name type="scientific">Nostoc piscinale CENA21</name>
    <dbReference type="NCBI Taxonomy" id="224013"/>
    <lineage>
        <taxon>Bacteria</taxon>
        <taxon>Bacillati</taxon>
        <taxon>Cyanobacteriota</taxon>
        <taxon>Cyanophyceae</taxon>
        <taxon>Nostocales</taxon>
        <taxon>Nostocaceae</taxon>
        <taxon>Nostoc</taxon>
    </lineage>
</organism>
<dbReference type="InterPro" id="IPR007712">
    <property type="entry name" value="RelE/ParE_toxin"/>
</dbReference>
<dbReference type="EMBL" id="CP012036">
    <property type="protein sequence ID" value="ALF55888.1"/>
    <property type="molecule type" value="Genomic_DNA"/>
</dbReference>
<evidence type="ECO:0000256" key="1">
    <source>
        <dbReference type="ARBA" id="ARBA00022649"/>
    </source>
</evidence>
<dbReference type="Pfam" id="PF05016">
    <property type="entry name" value="ParE_toxin"/>
    <property type="match status" value="1"/>
</dbReference>
<name>A0A0M5TIN0_9NOSO</name>
<accession>A0A0M5TIN0</accession>
<gene>
    <name evidence="2" type="ORF">ACX27_28480</name>
</gene>